<protein>
    <submittedName>
        <fullName evidence="1">Uncharacterized protein</fullName>
    </submittedName>
</protein>
<dbReference type="EMBL" id="LODT01000029">
    <property type="protein sequence ID" value="KYQ92335.1"/>
    <property type="molecule type" value="Genomic_DNA"/>
</dbReference>
<evidence type="ECO:0000313" key="2">
    <source>
        <dbReference type="Proteomes" id="UP000076078"/>
    </source>
</evidence>
<dbReference type="SUPFAM" id="SSF52047">
    <property type="entry name" value="RNI-like"/>
    <property type="match status" value="1"/>
</dbReference>
<dbReference type="InParanoid" id="A0A151ZEH8"/>
<dbReference type="AlphaFoldDB" id="A0A151ZEH8"/>
<proteinExistence type="predicted"/>
<reference evidence="1 2" key="1">
    <citation type="submission" date="2015-12" db="EMBL/GenBank/DDBJ databases">
        <title>Dictyostelia acquired genes for synthesis and detection of signals that induce cell-type specialization by lateral gene transfer from prokaryotes.</title>
        <authorList>
            <person name="Gloeckner G."/>
            <person name="Schaap P."/>
        </authorList>
    </citation>
    <scope>NUCLEOTIDE SEQUENCE [LARGE SCALE GENOMIC DNA]</scope>
    <source>
        <strain evidence="1 2">TK</strain>
    </source>
</reference>
<sequence>MFILSDYIIIKILNYLSKSLCSQEVLLSFLTCMNLVCTKWHKFIFYLSYPKLITITSISKKLHKFIEKGLEIHLDLYDIDTIDRHSHIPSIKSLESIEKLSLIKNIDDFDYIIKSLNEIAKVTRNNSLNHISIHVQSKMFAALTISPKSYRFDSLLELKMSECTIYSNSLLIVFQNLNQLVTLKLIKSVCLQWDCSSTKFYYDIMKILKGNKSLEILELLYQTMEGVHLTHENDMNSIDFVEMLNNNSTLKQLKITANIEPIELQQPICNNSLKTLVMPIHNLDKFYSQLPWQPNSIEDIGKYDIHQITQLLPYLPNLTRIQFKWPTLTNARNNIYKCIENQLSLCKLYIVVEIPNYDINFRNMNNLTKITLYKTSILYVIEVIKTDHPTLSILKTRNLVDFTSLTDLSIHLAKNKNLRVLKVKQYNLIFDYIKSIISILSANHNIHHLEYCVGLYSTSESYDIDILKTVLQINPQLEMLSIPPTEPLQNLLNSFYINHTSNIITNC</sequence>
<comment type="caution">
    <text evidence="1">The sequence shown here is derived from an EMBL/GenBank/DDBJ whole genome shotgun (WGS) entry which is preliminary data.</text>
</comment>
<dbReference type="Proteomes" id="UP000076078">
    <property type="component" value="Unassembled WGS sequence"/>
</dbReference>
<organism evidence="1 2">
    <name type="scientific">Tieghemostelium lacteum</name>
    <name type="common">Slime mold</name>
    <name type="synonym">Dictyostelium lacteum</name>
    <dbReference type="NCBI Taxonomy" id="361077"/>
    <lineage>
        <taxon>Eukaryota</taxon>
        <taxon>Amoebozoa</taxon>
        <taxon>Evosea</taxon>
        <taxon>Eumycetozoa</taxon>
        <taxon>Dictyostelia</taxon>
        <taxon>Dictyosteliales</taxon>
        <taxon>Raperosteliaceae</taxon>
        <taxon>Tieghemostelium</taxon>
    </lineage>
</organism>
<name>A0A151ZEH8_TIELA</name>
<accession>A0A151ZEH8</accession>
<evidence type="ECO:0000313" key="1">
    <source>
        <dbReference type="EMBL" id="KYQ92335.1"/>
    </source>
</evidence>
<gene>
    <name evidence="1" type="ORF">DLAC_11649</name>
</gene>
<keyword evidence="2" id="KW-1185">Reference proteome</keyword>